<comment type="caution">
    <text evidence="1">The sequence shown here is derived from an EMBL/GenBank/DDBJ whole genome shotgun (WGS) entry which is preliminary data.</text>
</comment>
<evidence type="ECO:0000313" key="1">
    <source>
        <dbReference type="EMBL" id="MPN20142.1"/>
    </source>
</evidence>
<proteinExistence type="predicted"/>
<dbReference type="EMBL" id="VSSQ01067823">
    <property type="protein sequence ID" value="MPN20142.1"/>
    <property type="molecule type" value="Genomic_DNA"/>
</dbReference>
<accession>A0A645G2H5</accession>
<reference evidence="1" key="1">
    <citation type="submission" date="2019-08" db="EMBL/GenBank/DDBJ databases">
        <authorList>
            <person name="Kucharzyk K."/>
            <person name="Murdoch R.W."/>
            <person name="Higgins S."/>
            <person name="Loffler F."/>
        </authorList>
    </citation>
    <scope>NUCLEOTIDE SEQUENCE</scope>
</reference>
<dbReference type="InterPro" id="IPR046233">
    <property type="entry name" value="DUF6266"/>
</dbReference>
<dbReference type="AlphaFoldDB" id="A0A645G2H5"/>
<name>A0A645G2H5_9ZZZZ</name>
<gene>
    <name evidence="1" type="ORF">SDC9_167519</name>
</gene>
<protein>
    <submittedName>
        <fullName evidence="1">Uncharacterized protein</fullName>
    </submittedName>
</protein>
<sequence>MKSTSYYTVELNGFLRVKDMAKTKMSNTRTMNYPESSKNVRARTAFAKQELSCLRGVFERTFGEQEGFNEAIALAQKDAVTETGTVFSLDYSKLTISLGALVPITGIEMKIINANSVRMSWNTDLLHGASPNDMISWVFLFPDTKTVIHRQNCISRDAGSIGIELPFKKTNQTLHCWAYLSLHNTYLFSPASYLQITDLQSKLTDKK</sequence>
<dbReference type="Pfam" id="PF19781">
    <property type="entry name" value="DUF6266"/>
    <property type="match status" value="1"/>
</dbReference>
<organism evidence="1">
    <name type="scientific">bioreactor metagenome</name>
    <dbReference type="NCBI Taxonomy" id="1076179"/>
    <lineage>
        <taxon>unclassified sequences</taxon>
        <taxon>metagenomes</taxon>
        <taxon>ecological metagenomes</taxon>
    </lineage>
</organism>